<gene>
    <name evidence="5" type="ORF">C12CBH8_12200</name>
</gene>
<sequence>MEKRPYIICHMVQSIDGKVTGNFLTNDGCQSATESYYQINRDFHADAFACGRVTMEGSFTGGWYPDLSPFQGITIPREDYVADAKSGYFAVAFDRHGKLGWKTSKIIDDDPGYGNAHIIEVVCEDTSDAYLAYLKSIGVSYVFAGDTELNLATALEKLKMKFGIDMLLLEGGSVINGVFQQENLVDELSLVIAPITGEPEDKPLFMDSIMTTFILDNIKTLEDSAVWLRYKRRDLA</sequence>
<dbReference type="InterPro" id="IPR050765">
    <property type="entry name" value="Riboflavin_Biosynth_HTPR"/>
</dbReference>
<dbReference type="InterPro" id="IPR024072">
    <property type="entry name" value="DHFR-like_dom_sf"/>
</dbReference>
<dbReference type="AlphaFoldDB" id="A0A7I8D1A3"/>
<dbReference type="SUPFAM" id="SSF53597">
    <property type="entry name" value="Dihydrofolate reductase-like"/>
    <property type="match status" value="1"/>
</dbReference>
<dbReference type="Proteomes" id="UP000593890">
    <property type="component" value="Chromosome"/>
</dbReference>
<evidence type="ECO:0000313" key="5">
    <source>
        <dbReference type="EMBL" id="BCI60581.1"/>
    </source>
</evidence>
<reference evidence="6" key="1">
    <citation type="submission" date="2020-07" db="EMBL/GenBank/DDBJ databases">
        <title>Complete genome sequencing of Clostridia bacterium strain 12CBH8.</title>
        <authorList>
            <person name="Sakamoto M."/>
            <person name="Murakami T."/>
            <person name="Mori H."/>
        </authorList>
    </citation>
    <scope>NUCLEOTIDE SEQUENCE [LARGE SCALE GENOMIC DNA]</scope>
    <source>
        <strain evidence="6">12CBH8</strain>
    </source>
</reference>
<comment type="pathway">
    <text evidence="1">Cofactor biosynthesis; riboflavin biosynthesis.</text>
</comment>
<keyword evidence="2" id="KW-0521">NADP</keyword>
<keyword evidence="3" id="KW-0560">Oxidoreductase</keyword>
<dbReference type="InterPro" id="IPR002734">
    <property type="entry name" value="RibDG_C"/>
</dbReference>
<name>A0A7I8D1A3_9FIRM</name>
<keyword evidence="6" id="KW-1185">Reference proteome</keyword>
<dbReference type="GO" id="GO:0008703">
    <property type="term" value="F:5-amino-6-(5-phosphoribosylamino)uracil reductase activity"/>
    <property type="evidence" value="ECO:0007669"/>
    <property type="project" value="InterPro"/>
</dbReference>
<dbReference type="KEGG" id="sman:C12CBH8_12200"/>
<evidence type="ECO:0000256" key="1">
    <source>
        <dbReference type="ARBA" id="ARBA00005104"/>
    </source>
</evidence>
<evidence type="ECO:0000256" key="2">
    <source>
        <dbReference type="ARBA" id="ARBA00022857"/>
    </source>
</evidence>
<evidence type="ECO:0000256" key="3">
    <source>
        <dbReference type="ARBA" id="ARBA00023002"/>
    </source>
</evidence>
<evidence type="ECO:0000259" key="4">
    <source>
        <dbReference type="Pfam" id="PF01872"/>
    </source>
</evidence>
<dbReference type="Gene3D" id="3.40.430.10">
    <property type="entry name" value="Dihydrofolate Reductase, subunit A"/>
    <property type="match status" value="1"/>
</dbReference>
<dbReference type="Pfam" id="PF01872">
    <property type="entry name" value="RibD_C"/>
    <property type="match status" value="1"/>
</dbReference>
<proteinExistence type="predicted"/>
<dbReference type="EMBL" id="AP023321">
    <property type="protein sequence ID" value="BCI60581.1"/>
    <property type="molecule type" value="Genomic_DNA"/>
</dbReference>
<feature type="domain" description="Bacterial bifunctional deaminase-reductase C-terminal" evidence="4">
    <location>
        <begin position="5"/>
        <end position="219"/>
    </location>
</feature>
<dbReference type="GO" id="GO:0009231">
    <property type="term" value="P:riboflavin biosynthetic process"/>
    <property type="evidence" value="ECO:0007669"/>
    <property type="project" value="InterPro"/>
</dbReference>
<accession>A0A7I8D1A3</accession>
<dbReference type="PANTHER" id="PTHR38011">
    <property type="entry name" value="DIHYDROFOLATE REDUCTASE FAMILY PROTEIN (AFU_ORTHOLOGUE AFUA_8G06820)"/>
    <property type="match status" value="1"/>
</dbReference>
<dbReference type="RefSeq" id="WP_215532773.1">
    <property type="nucleotide sequence ID" value="NZ_AP023321.1"/>
</dbReference>
<protein>
    <submittedName>
        <fullName evidence="5">5-amino-6-(5-phosphoribosylamino)uracil reductase</fullName>
    </submittedName>
</protein>
<evidence type="ECO:0000313" key="6">
    <source>
        <dbReference type="Proteomes" id="UP000593890"/>
    </source>
</evidence>
<dbReference type="PANTHER" id="PTHR38011:SF7">
    <property type="entry name" value="2,5-DIAMINO-6-RIBOSYLAMINO-4(3H)-PYRIMIDINONE 5'-PHOSPHATE REDUCTASE"/>
    <property type="match status" value="1"/>
</dbReference>
<organism evidence="5 6">
    <name type="scientific">Solibaculum mannosilyticum</name>
    <dbReference type="NCBI Taxonomy" id="2780922"/>
    <lineage>
        <taxon>Bacteria</taxon>
        <taxon>Bacillati</taxon>
        <taxon>Bacillota</taxon>
        <taxon>Clostridia</taxon>
        <taxon>Eubacteriales</taxon>
        <taxon>Oscillospiraceae</taxon>
        <taxon>Solibaculum</taxon>
    </lineage>
</organism>